<evidence type="ECO:0000313" key="2">
    <source>
        <dbReference type="Proteomes" id="UP000236291"/>
    </source>
</evidence>
<dbReference type="AlphaFoldDB" id="A0A2K3LGY6"/>
<dbReference type="Proteomes" id="UP000236291">
    <property type="component" value="Unassembled WGS sequence"/>
</dbReference>
<accession>A0A2K3LGY6</accession>
<reference evidence="1 2" key="2">
    <citation type="journal article" date="2017" name="Front. Plant Sci.">
        <title>Gene Classification and Mining of Molecular Markers Useful in Red Clover (Trifolium pratense) Breeding.</title>
        <authorList>
            <person name="Istvanek J."/>
            <person name="Dluhosova J."/>
            <person name="Dluhos P."/>
            <person name="Patkova L."/>
            <person name="Nedelnik J."/>
            <person name="Repkova J."/>
        </authorList>
    </citation>
    <scope>NUCLEOTIDE SEQUENCE [LARGE SCALE GENOMIC DNA]</scope>
    <source>
        <strain evidence="2">cv. Tatra</strain>
        <tissue evidence="1">Young leaves</tissue>
    </source>
</reference>
<dbReference type="EMBL" id="ASHM01032935">
    <property type="protein sequence ID" value="PNX77788.1"/>
    <property type="molecule type" value="Genomic_DNA"/>
</dbReference>
<reference evidence="1 2" key="1">
    <citation type="journal article" date="2014" name="Am. J. Bot.">
        <title>Genome assembly and annotation for red clover (Trifolium pratense; Fabaceae).</title>
        <authorList>
            <person name="Istvanek J."/>
            <person name="Jaros M."/>
            <person name="Krenek A."/>
            <person name="Repkova J."/>
        </authorList>
    </citation>
    <scope>NUCLEOTIDE SEQUENCE [LARGE SCALE GENOMIC DNA]</scope>
    <source>
        <strain evidence="2">cv. Tatra</strain>
        <tissue evidence="1">Young leaves</tissue>
    </source>
</reference>
<protein>
    <submittedName>
        <fullName evidence="1">Uncharacterized protein</fullName>
    </submittedName>
</protein>
<name>A0A2K3LGY6_TRIPR</name>
<evidence type="ECO:0000313" key="1">
    <source>
        <dbReference type="EMBL" id="PNX77788.1"/>
    </source>
</evidence>
<sequence>MCSAQQIANCAEERLRMCGTCYSTARKVRIAGIKESKEVAGRVALMIWLIWNNRNQWPWNQEKRTATQLGVQAFQMWHEWYGVQRFNNNTQFAEQAQQLNQWIPPRRGWLKCNVDDGFHNDGKLQAAYGSSEMAMVSLCLQGHIG</sequence>
<gene>
    <name evidence="1" type="ORF">L195_g033759</name>
</gene>
<comment type="caution">
    <text evidence="1">The sequence shown here is derived from an EMBL/GenBank/DDBJ whole genome shotgun (WGS) entry which is preliminary data.</text>
</comment>
<organism evidence="1 2">
    <name type="scientific">Trifolium pratense</name>
    <name type="common">Red clover</name>
    <dbReference type="NCBI Taxonomy" id="57577"/>
    <lineage>
        <taxon>Eukaryota</taxon>
        <taxon>Viridiplantae</taxon>
        <taxon>Streptophyta</taxon>
        <taxon>Embryophyta</taxon>
        <taxon>Tracheophyta</taxon>
        <taxon>Spermatophyta</taxon>
        <taxon>Magnoliopsida</taxon>
        <taxon>eudicotyledons</taxon>
        <taxon>Gunneridae</taxon>
        <taxon>Pentapetalae</taxon>
        <taxon>rosids</taxon>
        <taxon>fabids</taxon>
        <taxon>Fabales</taxon>
        <taxon>Fabaceae</taxon>
        <taxon>Papilionoideae</taxon>
        <taxon>50 kb inversion clade</taxon>
        <taxon>NPAAA clade</taxon>
        <taxon>Hologalegina</taxon>
        <taxon>IRL clade</taxon>
        <taxon>Trifolieae</taxon>
        <taxon>Trifolium</taxon>
    </lineage>
</organism>
<proteinExistence type="predicted"/>